<accession>A0A7J7GQI8</accession>
<keyword evidence="2" id="KW-1185">Reference proteome</keyword>
<dbReference type="EMBL" id="JACBKZ010000009">
    <property type="protein sequence ID" value="KAF5941694.1"/>
    <property type="molecule type" value="Genomic_DNA"/>
</dbReference>
<sequence>MPVELEGYIRPGCTILTMFISMPNFMWSKLHEDPVMYIPDLVGAPGKMLYGRGSLLVYLNNVIFRVMRDGTSVMQVKVEEQAPKLCYVHPTCFEAGKPMEFMACGINLLQPKFRFLVSFAGKYLAYDYCVPPLCGDTEGVTANFNHQLLKIYIPHTEPDLFGPAFIEVGFFFRIKYNFFFFDNREPALVESPLNPPQGGKPLVQWVAPNFPEASNLWRFKPEPATWGAYPLANLDGPAGTTLNVSLSIQDASRMG</sequence>
<dbReference type="Proteomes" id="UP000593564">
    <property type="component" value="Unassembled WGS sequence"/>
</dbReference>
<proteinExistence type="predicted"/>
<evidence type="ECO:0000313" key="1">
    <source>
        <dbReference type="EMBL" id="KAF5941694.1"/>
    </source>
</evidence>
<organism evidence="1 2">
    <name type="scientific">Camellia sinensis</name>
    <name type="common">Tea plant</name>
    <name type="synonym">Thea sinensis</name>
    <dbReference type="NCBI Taxonomy" id="4442"/>
    <lineage>
        <taxon>Eukaryota</taxon>
        <taxon>Viridiplantae</taxon>
        <taxon>Streptophyta</taxon>
        <taxon>Embryophyta</taxon>
        <taxon>Tracheophyta</taxon>
        <taxon>Spermatophyta</taxon>
        <taxon>Magnoliopsida</taxon>
        <taxon>eudicotyledons</taxon>
        <taxon>Gunneridae</taxon>
        <taxon>Pentapetalae</taxon>
        <taxon>asterids</taxon>
        <taxon>Ericales</taxon>
        <taxon>Theaceae</taxon>
        <taxon>Camellia</taxon>
    </lineage>
</organism>
<reference evidence="2" key="1">
    <citation type="journal article" date="2020" name="Nat. Commun.">
        <title>Genome assembly of wild tea tree DASZ reveals pedigree and selection history of tea varieties.</title>
        <authorList>
            <person name="Zhang W."/>
            <person name="Zhang Y."/>
            <person name="Qiu H."/>
            <person name="Guo Y."/>
            <person name="Wan H."/>
            <person name="Zhang X."/>
            <person name="Scossa F."/>
            <person name="Alseekh S."/>
            <person name="Zhang Q."/>
            <person name="Wang P."/>
            <person name="Xu L."/>
            <person name="Schmidt M.H."/>
            <person name="Jia X."/>
            <person name="Li D."/>
            <person name="Zhu A."/>
            <person name="Guo F."/>
            <person name="Chen W."/>
            <person name="Ni D."/>
            <person name="Usadel B."/>
            <person name="Fernie A.R."/>
            <person name="Wen W."/>
        </authorList>
    </citation>
    <scope>NUCLEOTIDE SEQUENCE [LARGE SCALE GENOMIC DNA]</scope>
    <source>
        <strain evidence="2">cv. G240</strain>
    </source>
</reference>
<dbReference type="AlphaFoldDB" id="A0A7J7GQI8"/>
<gene>
    <name evidence="1" type="ORF">HYC85_019336</name>
</gene>
<dbReference type="Pfam" id="PF26102">
    <property type="entry name" value="Ig_SPL7"/>
    <property type="match status" value="1"/>
</dbReference>
<name>A0A7J7GQI8_CAMSI</name>
<comment type="caution">
    <text evidence="1">The sequence shown here is derived from an EMBL/GenBank/DDBJ whole genome shotgun (WGS) entry which is preliminary data.</text>
</comment>
<evidence type="ECO:0000313" key="2">
    <source>
        <dbReference type="Proteomes" id="UP000593564"/>
    </source>
</evidence>
<reference evidence="1 2" key="2">
    <citation type="submission" date="2020-07" db="EMBL/GenBank/DDBJ databases">
        <title>Genome assembly of wild tea tree DASZ reveals pedigree and selection history of tea varieties.</title>
        <authorList>
            <person name="Zhang W."/>
        </authorList>
    </citation>
    <scope>NUCLEOTIDE SEQUENCE [LARGE SCALE GENOMIC DNA]</scope>
    <source>
        <strain evidence="2">cv. G240</strain>
        <tissue evidence="1">Leaf</tissue>
    </source>
</reference>
<protein>
    <submittedName>
        <fullName evidence="1">Uncharacterized protein</fullName>
    </submittedName>
</protein>